<gene>
    <name evidence="1" type="ORF">DPPLL_00890</name>
</gene>
<protein>
    <submittedName>
        <fullName evidence="1">UPF0210 protein</fullName>
    </submittedName>
</protein>
<dbReference type="PANTHER" id="PTHR37560">
    <property type="entry name" value="UPF0210 PROTEIN SPR0218"/>
    <property type="match status" value="1"/>
</dbReference>
<dbReference type="Pfam" id="PF05167">
    <property type="entry name" value="DUF711"/>
    <property type="match status" value="1"/>
</dbReference>
<organism evidence="1 2">
    <name type="scientific">Desulfofustis limnaeus</name>
    <dbReference type="NCBI Taxonomy" id="2740163"/>
    <lineage>
        <taxon>Bacteria</taxon>
        <taxon>Pseudomonadati</taxon>
        <taxon>Thermodesulfobacteriota</taxon>
        <taxon>Desulfobulbia</taxon>
        <taxon>Desulfobulbales</taxon>
        <taxon>Desulfocapsaceae</taxon>
        <taxon>Desulfofustis</taxon>
    </lineage>
</organism>
<dbReference type="PANTHER" id="PTHR37560:SF1">
    <property type="entry name" value="UPF0210 PROTEIN MJ1665"/>
    <property type="match status" value="1"/>
</dbReference>
<dbReference type="SUPFAM" id="SSF51998">
    <property type="entry name" value="PFL-like glycyl radical enzymes"/>
    <property type="match status" value="1"/>
</dbReference>
<dbReference type="Proteomes" id="UP000830055">
    <property type="component" value="Chromosome"/>
</dbReference>
<accession>A0ABN6M341</accession>
<proteinExistence type="predicted"/>
<dbReference type="InterPro" id="IPR007841">
    <property type="entry name" value="UPF0210"/>
</dbReference>
<evidence type="ECO:0000313" key="1">
    <source>
        <dbReference type="EMBL" id="BDD85724.1"/>
    </source>
</evidence>
<dbReference type="EMBL" id="AP025516">
    <property type="protein sequence ID" value="BDD85724.1"/>
    <property type="molecule type" value="Genomic_DNA"/>
</dbReference>
<evidence type="ECO:0000313" key="2">
    <source>
        <dbReference type="Proteomes" id="UP000830055"/>
    </source>
</evidence>
<reference evidence="1 2" key="1">
    <citation type="submission" date="2022-01" db="EMBL/GenBank/DDBJ databases">
        <title>Desulfofustis limnae sp. nov., a novel mesophilic sulfate-reducing bacterium isolated from marsh soil.</title>
        <authorList>
            <person name="Watanabe M."/>
            <person name="Takahashi A."/>
            <person name="Kojima H."/>
            <person name="Fukui M."/>
        </authorList>
    </citation>
    <scope>NUCLEOTIDE SEQUENCE [LARGE SCALE GENOMIC DNA]</scope>
    <source>
        <strain evidence="1 2">PPLL</strain>
    </source>
</reference>
<keyword evidence="2" id="KW-1185">Reference proteome</keyword>
<name>A0ABN6M341_9BACT</name>
<dbReference type="NCBIfam" id="NF003700">
    <property type="entry name" value="PRK05313.1"/>
    <property type="match status" value="1"/>
</dbReference>
<dbReference type="CDD" id="cd08025">
    <property type="entry name" value="RNR_PFL_like_DUF711"/>
    <property type="match status" value="1"/>
</dbReference>
<dbReference type="RefSeq" id="WP_284152859.1">
    <property type="nucleotide sequence ID" value="NZ_AP025516.1"/>
</dbReference>
<dbReference type="Gene3D" id="3.20.70.20">
    <property type="match status" value="1"/>
</dbReference>
<sequence>MLRSDQILSTVEMIQKENLDVRTVTMGINLLDCRTANVQHTCRNIEERIRDKAGSFVETCNLVSRRLGIPVVNKRISITPIAFVGAGFDRDGFVELARCLDRAAISVGVDILGGFSAQVEKGMTATDREFILALPEALAVSDKVCASINIASSQKGINMDALAMLGRTVKDIAIRTSHQNGFGAAKFVVFCNQPGDNPFMAGAIHGLEEADTVLNIGVSGPGVVARALERLINNRKGNGSRLRLDEIAEEIKQTTFRVTRCGELVGRQVSEILGVSFGVVDLSLAPTPTIGDSVGEILQILGVDAIGAPGSTAILAMLNDAVKKGGLFASKTVGGLSGAFIPVMEDALLAEAVGRDELCLEKLEAMTCVCSVGLDMVAIPGSVDADTIAAIIADEMAIGMINNKTTAARIIPVPGKKAGEMVSFGGLFGSSPIMPVRNVGKSSRFIGWGGRMPAPIHSFKN</sequence>